<dbReference type="SUPFAM" id="SSF54197">
    <property type="entry name" value="HIT-like"/>
    <property type="match status" value="1"/>
</dbReference>
<dbReference type="Pfam" id="PF01230">
    <property type="entry name" value="HIT"/>
    <property type="match status" value="1"/>
</dbReference>
<feature type="short sequence motif" description="Histidine triad motif" evidence="2 3">
    <location>
        <begin position="97"/>
        <end position="101"/>
    </location>
</feature>
<evidence type="ECO:0000256" key="1">
    <source>
        <dbReference type="PIRSR" id="PIRSR601310-1"/>
    </source>
</evidence>
<dbReference type="GO" id="GO:0003824">
    <property type="term" value="F:catalytic activity"/>
    <property type="evidence" value="ECO:0007669"/>
    <property type="project" value="InterPro"/>
</dbReference>
<keyword evidence="6" id="KW-1185">Reference proteome</keyword>
<dbReference type="PRINTS" id="PR00332">
    <property type="entry name" value="HISTRIAD"/>
</dbReference>
<evidence type="ECO:0000313" key="6">
    <source>
        <dbReference type="Proteomes" id="UP000366872"/>
    </source>
</evidence>
<evidence type="ECO:0000313" key="5">
    <source>
        <dbReference type="EMBL" id="VGO16973.1"/>
    </source>
</evidence>
<dbReference type="AlphaFoldDB" id="A0A6C2UAU1"/>
<reference evidence="5 6" key="1">
    <citation type="submission" date="2019-04" db="EMBL/GenBank/DDBJ databases">
        <authorList>
            <person name="Van Vliet M D."/>
        </authorList>
    </citation>
    <scope>NUCLEOTIDE SEQUENCE [LARGE SCALE GENOMIC DNA]</scope>
    <source>
        <strain evidence="5 6">F1</strain>
    </source>
</reference>
<dbReference type="InterPro" id="IPR001310">
    <property type="entry name" value="Histidine_triad_HIT"/>
</dbReference>
<dbReference type="PROSITE" id="PS00892">
    <property type="entry name" value="HIT_1"/>
    <property type="match status" value="1"/>
</dbReference>
<name>A0A6C2UAU1_PONDE</name>
<evidence type="ECO:0000256" key="2">
    <source>
        <dbReference type="PIRSR" id="PIRSR601310-3"/>
    </source>
</evidence>
<dbReference type="InterPro" id="IPR011146">
    <property type="entry name" value="HIT-like"/>
</dbReference>
<feature type="active site" description="Tele-AMP-histidine intermediate" evidence="1">
    <location>
        <position position="99"/>
    </location>
</feature>
<gene>
    <name evidence="5" type="ORF">PDESU_05567</name>
</gene>
<dbReference type="InterPro" id="IPR019808">
    <property type="entry name" value="Histidine_triad_CS"/>
</dbReference>
<dbReference type="InterPro" id="IPR039384">
    <property type="entry name" value="HINT"/>
</dbReference>
<dbReference type="PANTHER" id="PTHR46648:SF1">
    <property type="entry name" value="ADENOSINE 5'-MONOPHOSPHORAMIDASE HNT1"/>
    <property type="match status" value="1"/>
</dbReference>
<evidence type="ECO:0000256" key="3">
    <source>
        <dbReference type="PROSITE-ProRule" id="PRU00464"/>
    </source>
</evidence>
<sequence>MSDCIFCKIVEKEIPSTIVFEDADVLAFMDIGPIVKGHALVIPKQHHDPVTETPDEVLAKLFLTAKKIAKAQMNAFGAQGVNIMQNNGRAAGQEVEHIHVHVIPRFEEDGHHWNWNPKRYDDFDEMAKLADQLREQL</sequence>
<dbReference type="EMBL" id="CAAHFG010000004">
    <property type="protein sequence ID" value="VGO16973.1"/>
    <property type="molecule type" value="Genomic_DNA"/>
</dbReference>
<dbReference type="Proteomes" id="UP000366872">
    <property type="component" value="Unassembled WGS sequence"/>
</dbReference>
<dbReference type="InterPro" id="IPR036265">
    <property type="entry name" value="HIT-like_sf"/>
</dbReference>
<evidence type="ECO:0000259" key="4">
    <source>
        <dbReference type="PROSITE" id="PS51084"/>
    </source>
</evidence>
<protein>
    <submittedName>
        <fullName evidence="5">Purine nucleoside phosphoramidase</fullName>
    </submittedName>
</protein>
<feature type="domain" description="HIT" evidence="4">
    <location>
        <begin position="5"/>
        <end position="112"/>
    </location>
</feature>
<proteinExistence type="predicted"/>
<dbReference type="GO" id="GO:0009117">
    <property type="term" value="P:nucleotide metabolic process"/>
    <property type="evidence" value="ECO:0007669"/>
    <property type="project" value="TreeGrafter"/>
</dbReference>
<dbReference type="CDD" id="cd01277">
    <property type="entry name" value="HINT_subgroup"/>
    <property type="match status" value="1"/>
</dbReference>
<dbReference type="Gene3D" id="3.30.428.10">
    <property type="entry name" value="HIT-like"/>
    <property type="match status" value="1"/>
</dbReference>
<organism evidence="5 6">
    <name type="scientific">Pontiella desulfatans</name>
    <dbReference type="NCBI Taxonomy" id="2750659"/>
    <lineage>
        <taxon>Bacteria</taxon>
        <taxon>Pseudomonadati</taxon>
        <taxon>Kiritimatiellota</taxon>
        <taxon>Kiritimatiellia</taxon>
        <taxon>Kiritimatiellales</taxon>
        <taxon>Pontiellaceae</taxon>
        <taxon>Pontiella</taxon>
    </lineage>
</organism>
<dbReference type="PROSITE" id="PS51084">
    <property type="entry name" value="HIT_2"/>
    <property type="match status" value="1"/>
</dbReference>
<dbReference type="PANTHER" id="PTHR46648">
    <property type="entry name" value="HIT FAMILY PROTEIN 1"/>
    <property type="match status" value="1"/>
</dbReference>
<accession>A0A6C2UAU1</accession>